<proteinExistence type="predicted"/>
<comment type="caution">
    <text evidence="2">The sequence shown here is derived from an EMBL/GenBank/DDBJ whole genome shotgun (WGS) entry which is preliminary data.</text>
</comment>
<reference evidence="3" key="1">
    <citation type="submission" date="2018-12" db="EMBL/GenBank/DDBJ databases">
        <title>Tengunoibacter tsumagoiensis gen. nov., sp. nov., Dictyobacter kobayashii sp. nov., D. alpinus sp. nov., and D. joshuensis sp. nov. and description of Dictyobacteraceae fam. nov. within the order Ktedonobacterales isolated from Tengu-no-mugimeshi.</title>
        <authorList>
            <person name="Wang C.M."/>
            <person name="Zheng Y."/>
            <person name="Sakai Y."/>
            <person name="Toyoda A."/>
            <person name="Minakuchi Y."/>
            <person name="Abe K."/>
            <person name="Yokota A."/>
            <person name="Yabe S."/>
        </authorList>
    </citation>
    <scope>NUCLEOTIDE SEQUENCE [LARGE SCALE GENOMIC DNA]</scope>
    <source>
        <strain evidence="3">S-27</strain>
    </source>
</reference>
<dbReference type="Proteomes" id="UP000287224">
    <property type="component" value="Unassembled WGS sequence"/>
</dbReference>
<name>A0A401ZT60_9CHLR</name>
<sequence>MLDYLRFTCDLNQGAGKEREAAFMQAKKRAHSLVIHIVLCIIVLAFIVPVLALISASLKSQAQNSLLLSIRKQSCSRSCDGDAGEEGIFCVVQ</sequence>
<evidence type="ECO:0000313" key="3">
    <source>
        <dbReference type="Proteomes" id="UP000287224"/>
    </source>
</evidence>
<dbReference type="RefSeq" id="WP_126603050.1">
    <property type="nucleotide sequence ID" value="NZ_BIFQ01000002.1"/>
</dbReference>
<dbReference type="EMBL" id="BIFQ01000002">
    <property type="protein sequence ID" value="GCE10065.1"/>
    <property type="molecule type" value="Genomic_DNA"/>
</dbReference>
<feature type="transmembrane region" description="Helical" evidence="1">
    <location>
        <begin position="33"/>
        <end position="58"/>
    </location>
</feature>
<keyword evidence="1" id="KW-1133">Transmembrane helix</keyword>
<evidence type="ECO:0000256" key="1">
    <source>
        <dbReference type="SAM" id="Phobius"/>
    </source>
</evidence>
<accession>A0A401ZT60</accession>
<protein>
    <submittedName>
        <fullName evidence="2">Uncharacterized protein</fullName>
    </submittedName>
</protein>
<evidence type="ECO:0000313" key="2">
    <source>
        <dbReference type="EMBL" id="GCE10065.1"/>
    </source>
</evidence>
<dbReference type="AlphaFoldDB" id="A0A401ZT60"/>
<keyword evidence="1" id="KW-0472">Membrane</keyword>
<keyword evidence="3" id="KW-1185">Reference proteome</keyword>
<keyword evidence="1" id="KW-0812">Transmembrane</keyword>
<gene>
    <name evidence="2" type="ORF">KDAU_73940</name>
</gene>
<organism evidence="2 3">
    <name type="scientific">Dictyobacter aurantiacus</name>
    <dbReference type="NCBI Taxonomy" id="1936993"/>
    <lineage>
        <taxon>Bacteria</taxon>
        <taxon>Bacillati</taxon>
        <taxon>Chloroflexota</taxon>
        <taxon>Ktedonobacteria</taxon>
        <taxon>Ktedonobacterales</taxon>
        <taxon>Dictyobacteraceae</taxon>
        <taxon>Dictyobacter</taxon>
    </lineage>
</organism>